<feature type="non-terminal residue" evidence="1">
    <location>
        <position position="102"/>
    </location>
</feature>
<dbReference type="EMBL" id="KN827260">
    <property type="protein sequence ID" value="KIK76857.1"/>
    <property type="molecule type" value="Genomic_DNA"/>
</dbReference>
<dbReference type="Proteomes" id="UP000054538">
    <property type="component" value="Unassembled WGS sequence"/>
</dbReference>
<dbReference type="OrthoDB" id="2691962at2759"/>
<dbReference type="InParanoid" id="A0A0D0C0Q4"/>
<evidence type="ECO:0000313" key="2">
    <source>
        <dbReference type="Proteomes" id="UP000054538"/>
    </source>
</evidence>
<reference evidence="2" key="2">
    <citation type="submission" date="2015-01" db="EMBL/GenBank/DDBJ databases">
        <title>Evolutionary Origins and Diversification of the Mycorrhizal Mutualists.</title>
        <authorList>
            <consortium name="DOE Joint Genome Institute"/>
            <consortium name="Mycorrhizal Genomics Consortium"/>
            <person name="Kohler A."/>
            <person name="Kuo A."/>
            <person name="Nagy L.G."/>
            <person name="Floudas D."/>
            <person name="Copeland A."/>
            <person name="Barry K.W."/>
            <person name="Cichocki N."/>
            <person name="Veneault-Fourrey C."/>
            <person name="LaButti K."/>
            <person name="Lindquist E.A."/>
            <person name="Lipzen A."/>
            <person name="Lundell T."/>
            <person name="Morin E."/>
            <person name="Murat C."/>
            <person name="Riley R."/>
            <person name="Ohm R."/>
            <person name="Sun H."/>
            <person name="Tunlid A."/>
            <person name="Henrissat B."/>
            <person name="Grigoriev I.V."/>
            <person name="Hibbett D.S."/>
            <person name="Martin F."/>
        </authorList>
    </citation>
    <scope>NUCLEOTIDE SEQUENCE [LARGE SCALE GENOMIC DNA]</scope>
    <source>
        <strain evidence="2">Ve08.2h10</strain>
    </source>
</reference>
<reference evidence="1 2" key="1">
    <citation type="submission" date="2014-04" db="EMBL/GenBank/DDBJ databases">
        <authorList>
            <consortium name="DOE Joint Genome Institute"/>
            <person name="Kuo A."/>
            <person name="Kohler A."/>
            <person name="Jargeat P."/>
            <person name="Nagy L.G."/>
            <person name="Floudas D."/>
            <person name="Copeland A."/>
            <person name="Barry K.W."/>
            <person name="Cichocki N."/>
            <person name="Veneault-Fourrey C."/>
            <person name="LaButti K."/>
            <person name="Lindquist E.A."/>
            <person name="Lipzen A."/>
            <person name="Lundell T."/>
            <person name="Morin E."/>
            <person name="Murat C."/>
            <person name="Sun H."/>
            <person name="Tunlid A."/>
            <person name="Henrissat B."/>
            <person name="Grigoriev I.V."/>
            <person name="Hibbett D.S."/>
            <person name="Martin F."/>
            <person name="Nordberg H.P."/>
            <person name="Cantor M.N."/>
            <person name="Hua S.X."/>
        </authorList>
    </citation>
    <scope>NUCLEOTIDE SEQUENCE [LARGE SCALE GENOMIC DNA]</scope>
    <source>
        <strain evidence="1 2">Ve08.2h10</strain>
    </source>
</reference>
<organism evidence="1 2">
    <name type="scientific">Paxillus rubicundulus Ve08.2h10</name>
    <dbReference type="NCBI Taxonomy" id="930991"/>
    <lineage>
        <taxon>Eukaryota</taxon>
        <taxon>Fungi</taxon>
        <taxon>Dikarya</taxon>
        <taxon>Basidiomycota</taxon>
        <taxon>Agaricomycotina</taxon>
        <taxon>Agaricomycetes</taxon>
        <taxon>Agaricomycetidae</taxon>
        <taxon>Boletales</taxon>
        <taxon>Paxilineae</taxon>
        <taxon>Paxillaceae</taxon>
        <taxon>Paxillus</taxon>
    </lineage>
</organism>
<evidence type="ECO:0000313" key="1">
    <source>
        <dbReference type="EMBL" id="KIK76857.1"/>
    </source>
</evidence>
<accession>A0A0D0C0Q4</accession>
<proteinExistence type="predicted"/>
<keyword evidence="2" id="KW-1185">Reference proteome</keyword>
<gene>
    <name evidence="1" type="ORF">PAXRUDRAFT_78862</name>
</gene>
<sequence>MAEVPDLTTDGQNWMTYRIKLLQVAADEKLDKYLDGTATRPINATKDEVKTWQRQDAMAKWLITCTVPDSILVRLGLQAISENNAHYFFTELSNLFEESTAT</sequence>
<dbReference type="AlphaFoldDB" id="A0A0D0C0Q4"/>
<dbReference type="HOGENOM" id="CLU_078575_3_0_1"/>
<name>A0A0D0C0Q4_9AGAM</name>
<protein>
    <submittedName>
        <fullName evidence="1">Unplaced genomic scaffold scaffold_2438, whole genome shotgun sequence</fullName>
    </submittedName>
</protein>